<evidence type="ECO:0000256" key="1">
    <source>
        <dbReference type="SAM" id="Phobius"/>
    </source>
</evidence>
<accession>A0AAE0RNB7</accession>
<name>A0AAE0RNB7_9BIVA</name>
<keyword evidence="3" id="KW-1185">Reference proteome</keyword>
<reference evidence="2" key="1">
    <citation type="journal article" date="2021" name="Genome Biol. Evol.">
        <title>A High-Quality Reference Genome for a Parasitic Bivalve with Doubly Uniparental Inheritance (Bivalvia: Unionida).</title>
        <authorList>
            <person name="Smith C.H."/>
        </authorList>
    </citation>
    <scope>NUCLEOTIDE SEQUENCE</scope>
    <source>
        <strain evidence="2">CHS0354</strain>
    </source>
</reference>
<reference evidence="2" key="3">
    <citation type="submission" date="2023-05" db="EMBL/GenBank/DDBJ databases">
        <authorList>
            <person name="Smith C.H."/>
        </authorList>
    </citation>
    <scope>NUCLEOTIDE SEQUENCE</scope>
    <source>
        <strain evidence="2">CHS0354</strain>
        <tissue evidence="2">Mantle</tissue>
    </source>
</reference>
<sequence length="81" mass="8843">MLIFQLTANGLGGVDGIRVVILVEEDCNDELGRALILYYVTVAEIVSATTRNINFVIILNVQAIIAIILFNTTSHLVPKES</sequence>
<protein>
    <submittedName>
        <fullName evidence="2">Uncharacterized protein</fullName>
    </submittedName>
</protein>
<gene>
    <name evidence="2" type="ORF">CHS0354_023160</name>
</gene>
<keyword evidence="1" id="KW-0812">Transmembrane</keyword>
<evidence type="ECO:0000313" key="3">
    <source>
        <dbReference type="Proteomes" id="UP001195483"/>
    </source>
</evidence>
<dbReference type="EMBL" id="JAEAOA010001402">
    <property type="protein sequence ID" value="KAK3576642.1"/>
    <property type="molecule type" value="Genomic_DNA"/>
</dbReference>
<evidence type="ECO:0000313" key="2">
    <source>
        <dbReference type="EMBL" id="KAK3576642.1"/>
    </source>
</evidence>
<keyword evidence="1" id="KW-0472">Membrane</keyword>
<feature type="transmembrane region" description="Helical" evidence="1">
    <location>
        <begin position="53"/>
        <end position="72"/>
    </location>
</feature>
<proteinExistence type="predicted"/>
<organism evidence="2 3">
    <name type="scientific">Potamilus streckersoni</name>
    <dbReference type="NCBI Taxonomy" id="2493646"/>
    <lineage>
        <taxon>Eukaryota</taxon>
        <taxon>Metazoa</taxon>
        <taxon>Spiralia</taxon>
        <taxon>Lophotrochozoa</taxon>
        <taxon>Mollusca</taxon>
        <taxon>Bivalvia</taxon>
        <taxon>Autobranchia</taxon>
        <taxon>Heteroconchia</taxon>
        <taxon>Palaeoheterodonta</taxon>
        <taxon>Unionida</taxon>
        <taxon>Unionoidea</taxon>
        <taxon>Unionidae</taxon>
        <taxon>Ambleminae</taxon>
        <taxon>Lampsilini</taxon>
        <taxon>Potamilus</taxon>
    </lineage>
</organism>
<dbReference type="AlphaFoldDB" id="A0AAE0RNB7"/>
<keyword evidence="1" id="KW-1133">Transmembrane helix</keyword>
<reference evidence="2" key="2">
    <citation type="journal article" date="2021" name="Genome Biol. Evol.">
        <title>Developing a high-quality reference genome for a parasitic bivalve with doubly uniparental inheritance (Bivalvia: Unionida).</title>
        <authorList>
            <person name="Smith C.H."/>
        </authorList>
    </citation>
    <scope>NUCLEOTIDE SEQUENCE</scope>
    <source>
        <strain evidence="2">CHS0354</strain>
        <tissue evidence="2">Mantle</tissue>
    </source>
</reference>
<dbReference type="Proteomes" id="UP001195483">
    <property type="component" value="Unassembled WGS sequence"/>
</dbReference>
<comment type="caution">
    <text evidence="2">The sequence shown here is derived from an EMBL/GenBank/DDBJ whole genome shotgun (WGS) entry which is preliminary data.</text>
</comment>